<dbReference type="Gene3D" id="3.10.350.10">
    <property type="entry name" value="LysM domain"/>
    <property type="match status" value="1"/>
</dbReference>
<reference evidence="3 4" key="1">
    <citation type="submission" date="2019-08" db="EMBL/GenBank/DDBJ databases">
        <title>In-depth cultivation of the pig gut microbiome towards novel bacterial diversity and tailored functional studies.</title>
        <authorList>
            <person name="Wylensek D."/>
            <person name="Hitch T.C.A."/>
            <person name="Clavel T."/>
        </authorList>
    </citation>
    <scope>NUCLEOTIDE SEQUENCE [LARGE SCALE GENOMIC DNA]</scope>
    <source>
        <strain evidence="3 4">MUC/MUC-530-WT-4D</strain>
    </source>
</reference>
<dbReference type="InterPro" id="IPR018392">
    <property type="entry name" value="LysM"/>
</dbReference>
<evidence type="ECO:0000256" key="1">
    <source>
        <dbReference type="SAM" id="Phobius"/>
    </source>
</evidence>
<dbReference type="PROSITE" id="PS51782">
    <property type="entry name" value="LYSM"/>
    <property type="match status" value="1"/>
</dbReference>
<dbReference type="SMART" id="SM00257">
    <property type="entry name" value="LysM"/>
    <property type="match status" value="1"/>
</dbReference>
<feature type="domain" description="LysM" evidence="2">
    <location>
        <begin position="67"/>
        <end position="119"/>
    </location>
</feature>
<dbReference type="Proteomes" id="UP000474024">
    <property type="component" value="Unassembled WGS sequence"/>
</dbReference>
<keyword evidence="1" id="KW-0472">Membrane</keyword>
<protein>
    <submittedName>
        <fullName evidence="3">LysM peptidoglycan-binding domain-containing protein</fullName>
    </submittedName>
</protein>
<evidence type="ECO:0000313" key="3">
    <source>
        <dbReference type="EMBL" id="MST73941.1"/>
    </source>
</evidence>
<comment type="caution">
    <text evidence="3">The sequence shown here is derived from an EMBL/GenBank/DDBJ whole genome shotgun (WGS) entry which is preliminary data.</text>
</comment>
<keyword evidence="4" id="KW-1185">Reference proteome</keyword>
<evidence type="ECO:0000313" key="4">
    <source>
        <dbReference type="Proteomes" id="UP000474024"/>
    </source>
</evidence>
<feature type="transmembrane region" description="Helical" evidence="1">
    <location>
        <begin position="30"/>
        <end position="53"/>
    </location>
</feature>
<dbReference type="Pfam" id="PF01476">
    <property type="entry name" value="LysM"/>
    <property type="match status" value="1"/>
</dbReference>
<dbReference type="SUPFAM" id="SSF54106">
    <property type="entry name" value="LysM domain"/>
    <property type="match status" value="1"/>
</dbReference>
<accession>A0A6L5YQG2</accession>
<dbReference type="InterPro" id="IPR036779">
    <property type="entry name" value="LysM_dom_sf"/>
</dbReference>
<keyword evidence="1" id="KW-1133">Transmembrane helix</keyword>
<evidence type="ECO:0000259" key="2">
    <source>
        <dbReference type="PROSITE" id="PS51782"/>
    </source>
</evidence>
<dbReference type="AlphaFoldDB" id="A0A6L5YQG2"/>
<organism evidence="3 4">
    <name type="scientific">Roseburia porci</name>
    <dbReference type="NCBI Taxonomy" id="2605790"/>
    <lineage>
        <taxon>Bacteria</taxon>
        <taxon>Bacillati</taxon>
        <taxon>Bacillota</taxon>
        <taxon>Clostridia</taxon>
        <taxon>Lachnospirales</taxon>
        <taxon>Lachnospiraceae</taxon>
        <taxon>Roseburia</taxon>
    </lineage>
</organism>
<dbReference type="EMBL" id="VUNI01000003">
    <property type="protein sequence ID" value="MST73941.1"/>
    <property type="molecule type" value="Genomic_DNA"/>
</dbReference>
<gene>
    <name evidence="3" type="ORF">FYJ75_02675</name>
</gene>
<name>A0A6L5YQG2_9FIRM</name>
<sequence length="127" mass="14495">MRREYNSRISERANRSLNRRAAVVAVEKRMIALIAAFLIVTVVILCTSISAYANSQTGSKEIHKYYTSYEIQSGDTLWTIADEYLGNSDIDKEDYIKEIRELNHLASDDHITCGQHLTVAYYSAEQK</sequence>
<keyword evidence="1" id="KW-0812">Transmembrane</keyword>
<proteinExistence type="predicted"/>
<dbReference type="RefSeq" id="WP_154428596.1">
    <property type="nucleotide sequence ID" value="NZ_VUNI01000003.1"/>
</dbReference>
<dbReference type="CDD" id="cd00118">
    <property type="entry name" value="LysM"/>
    <property type="match status" value="1"/>
</dbReference>